<gene>
    <name evidence="2" type="ORF">PPROV_000405600</name>
</gene>
<dbReference type="EMBL" id="BNJQ01000010">
    <property type="protein sequence ID" value="GHP05304.1"/>
    <property type="molecule type" value="Genomic_DNA"/>
</dbReference>
<keyword evidence="3" id="KW-1185">Reference proteome</keyword>
<dbReference type="AlphaFoldDB" id="A0A830HE20"/>
<feature type="compositionally biased region" description="Polar residues" evidence="1">
    <location>
        <begin position="1"/>
        <end position="11"/>
    </location>
</feature>
<evidence type="ECO:0000313" key="3">
    <source>
        <dbReference type="Proteomes" id="UP000660262"/>
    </source>
</evidence>
<feature type="region of interest" description="Disordered" evidence="1">
    <location>
        <begin position="1"/>
        <end position="21"/>
    </location>
</feature>
<proteinExistence type="predicted"/>
<sequence>MAQRATSTSQGGVDATGFGQPSHAHRLPLSLQSLASNAEWPLRPGDASSTSLVSILLQPGASASALSRGVRAHEAARSSARAWLLRERLYEGNSFTADEEALVERIAIAATATVASAPGGAERNAAAAAALVEADAVFTFLAGDDNALNDELNADVVDALCVAVHAASVSVLADIDEVAATVLVDDGWLDAAFTVADEYATRSNDSTRRRVFSRHGFVGAATYCARFRDLSADDRSKFLSLRASNSRRRREANSRKKFPLERPHLPAVKCPRHCPQKRKTARCSGLT</sequence>
<organism evidence="2 3">
    <name type="scientific">Pycnococcus provasolii</name>
    <dbReference type="NCBI Taxonomy" id="41880"/>
    <lineage>
        <taxon>Eukaryota</taxon>
        <taxon>Viridiplantae</taxon>
        <taxon>Chlorophyta</taxon>
        <taxon>Pseudoscourfieldiophyceae</taxon>
        <taxon>Pseudoscourfieldiales</taxon>
        <taxon>Pycnococcaceae</taxon>
        <taxon>Pycnococcus</taxon>
    </lineage>
</organism>
<evidence type="ECO:0000313" key="2">
    <source>
        <dbReference type="EMBL" id="GHP05304.1"/>
    </source>
</evidence>
<evidence type="ECO:0000256" key="1">
    <source>
        <dbReference type="SAM" id="MobiDB-lite"/>
    </source>
</evidence>
<accession>A0A830HE20</accession>
<name>A0A830HE20_9CHLO</name>
<protein>
    <submittedName>
        <fullName evidence="2">Uncharacterized protein</fullName>
    </submittedName>
</protein>
<reference evidence="2" key="1">
    <citation type="submission" date="2020-10" db="EMBL/GenBank/DDBJ databases">
        <title>Unveiling of a novel bifunctional photoreceptor, Dualchrome1, isolated from a cosmopolitan green alga.</title>
        <authorList>
            <person name="Suzuki S."/>
            <person name="Kawachi M."/>
        </authorList>
    </citation>
    <scope>NUCLEOTIDE SEQUENCE</scope>
    <source>
        <strain evidence="2">NIES 2893</strain>
    </source>
</reference>
<dbReference type="Proteomes" id="UP000660262">
    <property type="component" value="Unassembled WGS sequence"/>
</dbReference>
<comment type="caution">
    <text evidence="2">The sequence shown here is derived from an EMBL/GenBank/DDBJ whole genome shotgun (WGS) entry which is preliminary data.</text>
</comment>